<reference evidence="2" key="1">
    <citation type="submission" date="2023-03" db="EMBL/GenBank/DDBJ databases">
        <title>Andean soil-derived lignocellulolytic bacterial consortium as a source of novel taxa and putative plastic-active enzymes.</title>
        <authorList>
            <person name="Diaz-Garcia L."/>
            <person name="Chuvochina M."/>
            <person name="Feuerriegel G."/>
            <person name="Bunk B."/>
            <person name="Sproer C."/>
            <person name="Streit W.R."/>
            <person name="Rodriguez L.M."/>
            <person name="Overmann J."/>
            <person name="Jimenez D.J."/>
        </authorList>
    </citation>
    <scope>NUCLEOTIDE SEQUENCE</scope>
    <source>
        <strain evidence="2">MAG 4196</strain>
    </source>
</reference>
<accession>A0AAJ6B0K7</accession>
<dbReference type="Proteomes" id="UP001217476">
    <property type="component" value="Chromosome"/>
</dbReference>
<dbReference type="AlphaFoldDB" id="A0AAJ6B0K7"/>
<dbReference type="InterPro" id="IPR021327">
    <property type="entry name" value="DUF2934"/>
</dbReference>
<dbReference type="EMBL" id="CP119312">
    <property type="protein sequence ID" value="WEK04374.1"/>
    <property type="molecule type" value="Genomic_DNA"/>
</dbReference>
<evidence type="ECO:0000256" key="1">
    <source>
        <dbReference type="SAM" id="MobiDB-lite"/>
    </source>
</evidence>
<organism evidence="2 3">
    <name type="scientific">Candidatus Devosia phytovorans</name>
    <dbReference type="NCBI Taxonomy" id="3121372"/>
    <lineage>
        <taxon>Bacteria</taxon>
        <taxon>Pseudomonadati</taxon>
        <taxon>Pseudomonadota</taxon>
        <taxon>Alphaproteobacteria</taxon>
        <taxon>Hyphomicrobiales</taxon>
        <taxon>Devosiaceae</taxon>
        <taxon>Devosia</taxon>
    </lineage>
</organism>
<evidence type="ECO:0000313" key="3">
    <source>
        <dbReference type="Proteomes" id="UP001217476"/>
    </source>
</evidence>
<proteinExistence type="predicted"/>
<name>A0AAJ6B0K7_9HYPH</name>
<evidence type="ECO:0000313" key="2">
    <source>
        <dbReference type="EMBL" id="WEK04374.1"/>
    </source>
</evidence>
<sequence length="67" mass="8040">MYENTEKFVDMDFEQRVRQAAYHLWEDNGRPNGRETDYWFQALETLLRERGQAPGDRSPEPGDEPRH</sequence>
<gene>
    <name evidence="2" type="ORF">P0Y65_19705</name>
</gene>
<protein>
    <submittedName>
        <fullName evidence="2">DUF2934 domain-containing protein</fullName>
    </submittedName>
</protein>
<dbReference type="Pfam" id="PF11154">
    <property type="entry name" value="DUF2934"/>
    <property type="match status" value="1"/>
</dbReference>
<feature type="region of interest" description="Disordered" evidence="1">
    <location>
        <begin position="48"/>
        <end position="67"/>
    </location>
</feature>